<accession>G2DYQ1</accession>
<sequence>MSANLALVVDQSGATLEKGTHDTLVLVHADGRRERVRSAAPACRPAP</sequence>
<keyword evidence="2" id="KW-1185">Reference proteome</keyword>
<gene>
    <name evidence="1" type="ORF">ThidrDRAFT_1163</name>
</gene>
<reference evidence="1 2" key="1">
    <citation type="submission" date="2011-06" db="EMBL/GenBank/DDBJ databases">
        <title>The draft genome of Thiorhodococcus drewsii AZ1.</title>
        <authorList>
            <consortium name="US DOE Joint Genome Institute (JGI-PGF)"/>
            <person name="Lucas S."/>
            <person name="Han J."/>
            <person name="Lapidus A."/>
            <person name="Cheng J.-F."/>
            <person name="Goodwin L."/>
            <person name="Pitluck S."/>
            <person name="Peters L."/>
            <person name="Land M.L."/>
            <person name="Hauser L."/>
            <person name="Vogl K."/>
            <person name="Liu Z."/>
            <person name="Imhoff J."/>
            <person name="Thiel V."/>
            <person name="Frigaard N.-U."/>
            <person name="Bryant D.A."/>
            <person name="Woyke T.J."/>
        </authorList>
    </citation>
    <scope>NUCLEOTIDE SEQUENCE [LARGE SCALE GENOMIC DNA]</scope>
    <source>
        <strain evidence="1 2">AZ1</strain>
    </source>
</reference>
<name>G2DYQ1_9GAMM</name>
<comment type="caution">
    <text evidence="1">The sequence shown here is derived from an EMBL/GenBank/DDBJ whole genome shotgun (WGS) entry which is preliminary data.</text>
</comment>
<proteinExistence type="predicted"/>
<organism evidence="1 2">
    <name type="scientific">Thiorhodococcus drewsii AZ1</name>
    <dbReference type="NCBI Taxonomy" id="765913"/>
    <lineage>
        <taxon>Bacteria</taxon>
        <taxon>Pseudomonadati</taxon>
        <taxon>Pseudomonadota</taxon>
        <taxon>Gammaproteobacteria</taxon>
        <taxon>Chromatiales</taxon>
        <taxon>Chromatiaceae</taxon>
        <taxon>Thiorhodococcus</taxon>
    </lineage>
</organism>
<evidence type="ECO:0000313" key="2">
    <source>
        <dbReference type="Proteomes" id="UP000004200"/>
    </source>
</evidence>
<dbReference type="Proteomes" id="UP000004200">
    <property type="component" value="Unassembled WGS sequence"/>
</dbReference>
<evidence type="ECO:0000313" key="1">
    <source>
        <dbReference type="EMBL" id="EGV32678.1"/>
    </source>
</evidence>
<protein>
    <submittedName>
        <fullName evidence="1">Uncharacterized protein</fullName>
    </submittedName>
</protein>
<dbReference type="EMBL" id="AFWT01000006">
    <property type="protein sequence ID" value="EGV32678.1"/>
    <property type="molecule type" value="Genomic_DNA"/>
</dbReference>
<dbReference type="AlphaFoldDB" id="G2DYQ1"/>